<dbReference type="OrthoDB" id="5552418at2759"/>
<evidence type="ECO:0000256" key="1">
    <source>
        <dbReference type="SAM" id="MobiDB-lite"/>
    </source>
</evidence>
<name>A0A9P6RNR7_9FUNG</name>
<dbReference type="EMBL" id="JAAAIP010000245">
    <property type="protein sequence ID" value="KAG0321428.1"/>
    <property type="molecule type" value="Genomic_DNA"/>
</dbReference>
<dbReference type="SUPFAM" id="SSF101447">
    <property type="entry name" value="Formin homology 2 domain (FH2 domain)"/>
    <property type="match status" value="1"/>
</dbReference>
<comment type="caution">
    <text evidence="2">The sequence shown here is derived from an EMBL/GenBank/DDBJ whole genome shotgun (WGS) entry which is preliminary data.</text>
</comment>
<dbReference type="AlphaFoldDB" id="A0A9P6RNR7"/>
<evidence type="ECO:0000313" key="3">
    <source>
        <dbReference type="Proteomes" id="UP000738325"/>
    </source>
</evidence>
<organism evidence="2 3">
    <name type="scientific">Dissophora globulifera</name>
    <dbReference type="NCBI Taxonomy" id="979702"/>
    <lineage>
        <taxon>Eukaryota</taxon>
        <taxon>Fungi</taxon>
        <taxon>Fungi incertae sedis</taxon>
        <taxon>Mucoromycota</taxon>
        <taxon>Mortierellomycotina</taxon>
        <taxon>Mortierellomycetes</taxon>
        <taxon>Mortierellales</taxon>
        <taxon>Mortierellaceae</taxon>
        <taxon>Dissophora</taxon>
    </lineage>
</organism>
<evidence type="ECO:0000313" key="2">
    <source>
        <dbReference type="EMBL" id="KAG0321428.1"/>
    </source>
</evidence>
<feature type="compositionally biased region" description="Pro residues" evidence="1">
    <location>
        <begin position="21"/>
        <end position="36"/>
    </location>
</feature>
<protein>
    <submittedName>
        <fullName evidence="2">Uncharacterized protein</fullName>
    </submittedName>
</protein>
<gene>
    <name evidence="2" type="ORF">BGZ99_003940</name>
</gene>
<feature type="compositionally biased region" description="Polar residues" evidence="1">
    <location>
        <begin position="8"/>
        <end position="18"/>
    </location>
</feature>
<dbReference type="Proteomes" id="UP000738325">
    <property type="component" value="Unassembled WGS sequence"/>
</dbReference>
<keyword evidence="3" id="KW-1185">Reference proteome</keyword>
<feature type="region of interest" description="Disordered" evidence="1">
    <location>
        <begin position="1"/>
        <end position="39"/>
    </location>
</feature>
<sequence>MDHHRSPSPESDASTVSDRGSPPPPPPPPPLPPSLPLLPTDTLLLDEQHASEELSNLQEELQNVLEYVDQGMILKSFDTLSRVTDTVVNQCEKLGLASDGGAIDQKAGFWTGLNNCWLFALAHHTNARSDDQRLRPQHLAHLHATLTTWADALEKYGLVNYELGLWELRIREAMESAAVMNRQL</sequence>
<accession>A0A9P6RNR7</accession>
<reference evidence="2" key="1">
    <citation type="journal article" date="2020" name="Fungal Divers.">
        <title>Resolving the Mortierellaceae phylogeny through synthesis of multi-gene phylogenetics and phylogenomics.</title>
        <authorList>
            <person name="Vandepol N."/>
            <person name="Liber J."/>
            <person name="Desiro A."/>
            <person name="Na H."/>
            <person name="Kennedy M."/>
            <person name="Barry K."/>
            <person name="Grigoriev I.V."/>
            <person name="Miller A.N."/>
            <person name="O'Donnell K."/>
            <person name="Stajich J.E."/>
            <person name="Bonito G."/>
        </authorList>
    </citation>
    <scope>NUCLEOTIDE SEQUENCE</scope>
    <source>
        <strain evidence="2">REB-010B</strain>
    </source>
</reference>
<proteinExistence type="predicted"/>